<dbReference type="OMA" id="CDQEYSK"/>
<reference evidence="1" key="2">
    <citation type="submission" date="2025-08" db="UniProtKB">
        <authorList>
            <consortium name="Ensembl"/>
        </authorList>
    </citation>
    <scope>IDENTIFICATION</scope>
</reference>
<organism evidence="1 2">
    <name type="scientific">Latimeria chalumnae</name>
    <name type="common">Coelacanth</name>
    <dbReference type="NCBI Taxonomy" id="7897"/>
    <lineage>
        <taxon>Eukaryota</taxon>
        <taxon>Metazoa</taxon>
        <taxon>Chordata</taxon>
        <taxon>Craniata</taxon>
        <taxon>Vertebrata</taxon>
        <taxon>Euteleostomi</taxon>
        <taxon>Coelacanthiformes</taxon>
        <taxon>Coelacanthidae</taxon>
        <taxon>Latimeria</taxon>
    </lineage>
</organism>
<dbReference type="AlphaFoldDB" id="H3A4G4"/>
<protein>
    <submittedName>
        <fullName evidence="1">Uncharacterized protein</fullName>
    </submittedName>
</protein>
<dbReference type="PANTHER" id="PTHR37162:SF10">
    <property type="entry name" value="DUF4371 DOMAIN-CONTAINING PROTEIN"/>
    <property type="match status" value="1"/>
</dbReference>
<dbReference type="Proteomes" id="UP000008672">
    <property type="component" value="Unassembled WGS sequence"/>
</dbReference>
<name>H3A4G4_LATCH</name>
<dbReference type="PANTHER" id="PTHR37162">
    <property type="entry name" value="HAT FAMILY DIMERISATION DOMAINCONTAINING PROTEIN-RELATED"/>
    <property type="match status" value="1"/>
</dbReference>
<evidence type="ECO:0000313" key="2">
    <source>
        <dbReference type="Proteomes" id="UP000008672"/>
    </source>
</evidence>
<reference evidence="2" key="1">
    <citation type="submission" date="2011-08" db="EMBL/GenBank/DDBJ databases">
        <title>The draft genome of Latimeria chalumnae.</title>
        <authorList>
            <person name="Di Palma F."/>
            <person name="Alfoldi J."/>
            <person name="Johnson J."/>
            <person name="Berlin A."/>
            <person name="Gnerre S."/>
            <person name="Jaffe D."/>
            <person name="MacCallum I."/>
            <person name="Young S."/>
            <person name="Walker B.J."/>
            <person name="Lander E."/>
            <person name="Lindblad-Toh K."/>
        </authorList>
    </citation>
    <scope>NUCLEOTIDE SEQUENCE [LARGE SCALE GENOMIC DNA]</scope>
    <source>
        <strain evidence="2">Wild caught</strain>
    </source>
</reference>
<dbReference type="HOGENOM" id="CLU_013265_4_0_1"/>
<dbReference type="EMBL" id="AFYH01252017">
    <property type="status" value="NOT_ANNOTATED_CDS"/>
    <property type="molecule type" value="Genomic_DNA"/>
</dbReference>
<evidence type="ECO:0000313" key="1">
    <source>
        <dbReference type="Ensembl" id="ENSLACP00000004535.1"/>
    </source>
</evidence>
<dbReference type="eggNOG" id="ENOG502S32T">
    <property type="taxonomic scope" value="Eukaryota"/>
</dbReference>
<accession>H3A4G4</accession>
<keyword evidence="2" id="KW-1185">Reference proteome</keyword>
<dbReference type="Ensembl" id="ENSLACT00000004574.1">
    <property type="protein sequence ID" value="ENSLACP00000004535.1"/>
    <property type="gene ID" value="ENSLACG00000004037.1"/>
</dbReference>
<reference evidence="1" key="3">
    <citation type="submission" date="2025-09" db="UniProtKB">
        <authorList>
            <consortium name="Ensembl"/>
        </authorList>
    </citation>
    <scope>IDENTIFICATION</scope>
</reference>
<proteinExistence type="predicted"/>
<dbReference type="GeneTree" id="ENSGT00940000165202"/>
<sequence>MPKRKCSFNIELQNKFPFKRKTDFDVQCLHCDSTFSISHGGWSDISDHIKTVKHKKDVVARSSSNLITLFTMKKKGAGKEELKLAAAEGVHIYHTVVHNHSFQLTDCTSQLTKKNCMKKVLLCLNKDGLIVWSVLAPYVIEELQSDLDQANLISVSTDTSNHGHVKLVLVLVKYFKPADSVNMKIFDFASLPGETSEILSEHMLKFIQKHGLYMERLKEFCNFVDTQYQQLLGYSSTQWLALSPATERTQQIFPGLKSFFLSEPKCPVPLKNIFQDPCPVVWLQFTANQLILFNKTTLEIEKQNTSVMEVAAALRDLKSKPHAFKEEKFIGRKVAQLEEEGDIIASDFYEVAQFFQTALDYLKKWSVGFEFCAHFSWFLLNSFPQWKPVESSLKIVNEFVVDELDEGALFDEVTCVKKFVEDKQVESKW</sequence>
<dbReference type="InParanoid" id="H3A4G4"/>